<name>A0A9E2KNA2_9GAMM</name>
<evidence type="ECO:0008006" key="4">
    <source>
        <dbReference type="Google" id="ProtNLM"/>
    </source>
</evidence>
<feature type="signal peptide" evidence="1">
    <location>
        <begin position="1"/>
        <end position="28"/>
    </location>
</feature>
<accession>A0A9E2KNA2</accession>
<protein>
    <recommendedName>
        <fullName evidence="4">Lipoprotein</fullName>
    </recommendedName>
</protein>
<dbReference type="AlphaFoldDB" id="A0A9E2KNA2"/>
<proteinExistence type="predicted"/>
<dbReference type="EMBL" id="JAHLFG010000040">
    <property type="protein sequence ID" value="MBU3826628.1"/>
    <property type="molecule type" value="Genomic_DNA"/>
</dbReference>
<evidence type="ECO:0000313" key="2">
    <source>
        <dbReference type="EMBL" id="MBU3826628.1"/>
    </source>
</evidence>
<gene>
    <name evidence="2" type="ORF">IAA31_03960</name>
</gene>
<keyword evidence="1" id="KW-0732">Signal</keyword>
<evidence type="ECO:0000313" key="3">
    <source>
        <dbReference type="Proteomes" id="UP000824150"/>
    </source>
</evidence>
<feature type="chain" id="PRO_5038407951" description="Lipoprotein" evidence="1">
    <location>
        <begin position="29"/>
        <end position="168"/>
    </location>
</feature>
<dbReference type="Proteomes" id="UP000824150">
    <property type="component" value="Unassembled WGS sequence"/>
</dbReference>
<organism evidence="2 3">
    <name type="scientific">Candidatus Anaerobiospirillum merdipullorum</name>
    <dbReference type="NCBI Taxonomy" id="2838450"/>
    <lineage>
        <taxon>Bacteria</taxon>
        <taxon>Pseudomonadati</taxon>
        <taxon>Pseudomonadota</taxon>
        <taxon>Gammaproteobacteria</taxon>
        <taxon>Aeromonadales</taxon>
        <taxon>Succinivibrionaceae</taxon>
        <taxon>Anaerobiospirillum</taxon>
    </lineage>
</organism>
<reference evidence="2" key="1">
    <citation type="journal article" date="2021" name="PeerJ">
        <title>Extensive microbial diversity within the chicken gut microbiome revealed by metagenomics and culture.</title>
        <authorList>
            <person name="Gilroy R."/>
            <person name="Ravi A."/>
            <person name="Getino M."/>
            <person name="Pursley I."/>
            <person name="Horton D.L."/>
            <person name="Alikhan N.F."/>
            <person name="Baker D."/>
            <person name="Gharbi K."/>
            <person name="Hall N."/>
            <person name="Watson M."/>
            <person name="Adriaenssens E.M."/>
            <person name="Foster-Nyarko E."/>
            <person name="Jarju S."/>
            <person name="Secka A."/>
            <person name="Antonio M."/>
            <person name="Oren A."/>
            <person name="Chaudhuri R.R."/>
            <person name="La Ragione R."/>
            <person name="Hildebrand F."/>
            <person name="Pallen M.J."/>
        </authorList>
    </citation>
    <scope>NUCLEOTIDE SEQUENCE</scope>
    <source>
        <strain evidence="2">687</strain>
    </source>
</reference>
<reference evidence="2" key="2">
    <citation type="submission" date="2021-04" db="EMBL/GenBank/DDBJ databases">
        <authorList>
            <person name="Gilroy R."/>
        </authorList>
    </citation>
    <scope>NUCLEOTIDE SEQUENCE</scope>
    <source>
        <strain evidence="2">687</strain>
    </source>
</reference>
<dbReference type="PROSITE" id="PS51257">
    <property type="entry name" value="PROKAR_LIPOPROTEIN"/>
    <property type="match status" value="1"/>
</dbReference>
<sequence length="168" mass="18749">MSAFNFKWRATMLVSALALALMGCSSIADSYKIDYDRIASSPEGKAAAAIAEDTPPAPEGSLNGAMLGPYKPLSDDSADAAHMQEVTQRAYERAQELRGQNINQPAPAPAINTTDSARQKMQRGPYPATYSPHWYYPYYRPYQLPTYWPSWRYRHPGFRSGVGVWLSH</sequence>
<evidence type="ECO:0000256" key="1">
    <source>
        <dbReference type="SAM" id="SignalP"/>
    </source>
</evidence>
<comment type="caution">
    <text evidence="2">The sequence shown here is derived from an EMBL/GenBank/DDBJ whole genome shotgun (WGS) entry which is preliminary data.</text>
</comment>